<keyword evidence="3" id="KW-0862">Zinc</keyword>
<dbReference type="PANTHER" id="PTHR45931">
    <property type="entry name" value="SI:CH211-59O9.10"/>
    <property type="match status" value="1"/>
</dbReference>
<proteinExistence type="predicted"/>
<keyword evidence="1" id="KW-0479">Metal-binding</keyword>
<dbReference type="EnsemblPlants" id="PNT65450">
    <property type="protein sequence ID" value="PNT65450"/>
    <property type="gene ID" value="BRADI_4g42649v3"/>
</dbReference>
<feature type="compositionally biased region" description="Acidic residues" evidence="5">
    <location>
        <begin position="63"/>
        <end position="83"/>
    </location>
</feature>
<dbReference type="AlphaFoldDB" id="A0A2K2CTU7"/>
<dbReference type="SUPFAM" id="SSF57850">
    <property type="entry name" value="RING/U-box"/>
    <property type="match status" value="1"/>
</dbReference>
<protein>
    <recommendedName>
        <fullName evidence="6">RING-type domain-containing protein</fullName>
    </recommendedName>
</protein>
<organism evidence="7">
    <name type="scientific">Brachypodium distachyon</name>
    <name type="common">Purple false brome</name>
    <name type="synonym">Trachynia distachya</name>
    <dbReference type="NCBI Taxonomy" id="15368"/>
    <lineage>
        <taxon>Eukaryota</taxon>
        <taxon>Viridiplantae</taxon>
        <taxon>Streptophyta</taxon>
        <taxon>Embryophyta</taxon>
        <taxon>Tracheophyta</taxon>
        <taxon>Spermatophyta</taxon>
        <taxon>Magnoliopsida</taxon>
        <taxon>Liliopsida</taxon>
        <taxon>Poales</taxon>
        <taxon>Poaceae</taxon>
        <taxon>BOP clade</taxon>
        <taxon>Pooideae</taxon>
        <taxon>Stipodae</taxon>
        <taxon>Brachypodieae</taxon>
        <taxon>Brachypodium</taxon>
    </lineage>
</organism>
<feature type="region of interest" description="Disordered" evidence="5">
    <location>
        <begin position="1"/>
        <end position="84"/>
    </location>
</feature>
<reference evidence="7" key="2">
    <citation type="submission" date="2017-06" db="EMBL/GenBank/DDBJ databases">
        <title>WGS assembly of Brachypodium distachyon.</title>
        <authorList>
            <consortium name="The International Brachypodium Initiative"/>
            <person name="Lucas S."/>
            <person name="Harmon-Smith M."/>
            <person name="Lail K."/>
            <person name="Tice H."/>
            <person name="Grimwood J."/>
            <person name="Bruce D."/>
            <person name="Barry K."/>
            <person name="Shu S."/>
            <person name="Lindquist E."/>
            <person name="Wang M."/>
            <person name="Pitluck S."/>
            <person name="Vogel J.P."/>
            <person name="Garvin D.F."/>
            <person name="Mockler T.C."/>
            <person name="Schmutz J."/>
            <person name="Rokhsar D."/>
            <person name="Bevan M.W."/>
        </authorList>
    </citation>
    <scope>NUCLEOTIDE SEQUENCE</scope>
    <source>
        <strain evidence="7">Bd21</strain>
    </source>
</reference>
<dbReference type="Gene3D" id="3.30.40.10">
    <property type="entry name" value="Zinc/RING finger domain, C3HC4 (zinc finger)"/>
    <property type="match status" value="1"/>
</dbReference>
<dbReference type="InterPro" id="IPR013083">
    <property type="entry name" value="Znf_RING/FYVE/PHD"/>
</dbReference>
<dbReference type="GO" id="GO:0005737">
    <property type="term" value="C:cytoplasm"/>
    <property type="evidence" value="ECO:0000318"/>
    <property type="project" value="GO_Central"/>
</dbReference>
<dbReference type="Gramene" id="PNT65450">
    <property type="protein sequence ID" value="PNT65450"/>
    <property type="gene ID" value="BRADI_4g42649v3"/>
</dbReference>
<dbReference type="Pfam" id="PF13639">
    <property type="entry name" value="zf-RING_2"/>
    <property type="match status" value="1"/>
</dbReference>
<feature type="domain" description="RING-type" evidence="6">
    <location>
        <begin position="136"/>
        <end position="177"/>
    </location>
</feature>
<reference evidence="8" key="3">
    <citation type="submission" date="2018-08" db="UniProtKB">
        <authorList>
            <consortium name="EnsemblPlants"/>
        </authorList>
    </citation>
    <scope>IDENTIFICATION</scope>
    <source>
        <strain evidence="8">cv. Bd21</strain>
    </source>
</reference>
<dbReference type="InParanoid" id="A0A2K2CTU7"/>
<dbReference type="CDD" id="cd16454">
    <property type="entry name" value="RING-H2_PA-TM-RING"/>
    <property type="match status" value="1"/>
</dbReference>
<dbReference type="Proteomes" id="UP000008810">
    <property type="component" value="Chromosome 4"/>
</dbReference>
<dbReference type="EMBL" id="CM000883">
    <property type="protein sequence ID" value="PNT65450.1"/>
    <property type="molecule type" value="Genomic_DNA"/>
</dbReference>
<evidence type="ECO:0000313" key="7">
    <source>
        <dbReference type="EMBL" id="PNT65450.1"/>
    </source>
</evidence>
<dbReference type="GO" id="GO:0008270">
    <property type="term" value="F:zinc ion binding"/>
    <property type="evidence" value="ECO:0007669"/>
    <property type="project" value="UniProtKB-KW"/>
</dbReference>
<dbReference type="InterPro" id="IPR001841">
    <property type="entry name" value="Znf_RING"/>
</dbReference>
<evidence type="ECO:0000256" key="3">
    <source>
        <dbReference type="ARBA" id="ARBA00022833"/>
    </source>
</evidence>
<sequence>VKEAGGAKVGAGEKGGVGALEGGGGDGAGLLGGELGLDAEDADVGEEHEDEEVLSFFLRERAEDEEDEDEGEDLDEEDMEDGGEAGTVDYHEAYRDGGFGGVPASAAAIADLIKKGRYHEMKERDEVAYREAARRCMICIEDFEAGDDLGVMPCSHRFHHVCLVEWLSRSRLCPCCRHALPSEAQH</sequence>
<reference evidence="7 8" key="1">
    <citation type="journal article" date="2010" name="Nature">
        <title>Genome sequencing and analysis of the model grass Brachypodium distachyon.</title>
        <authorList>
            <consortium name="International Brachypodium Initiative"/>
        </authorList>
    </citation>
    <scope>NUCLEOTIDE SEQUENCE [LARGE SCALE GENOMIC DNA]</scope>
    <source>
        <strain evidence="7 8">Bd21</strain>
    </source>
</reference>
<accession>A0A2K2CTU7</accession>
<evidence type="ECO:0000313" key="8">
    <source>
        <dbReference type="EnsemblPlants" id="PNT65450"/>
    </source>
</evidence>
<keyword evidence="9" id="KW-1185">Reference proteome</keyword>
<evidence type="ECO:0000259" key="6">
    <source>
        <dbReference type="PROSITE" id="PS50089"/>
    </source>
</evidence>
<gene>
    <name evidence="7" type="ORF">BRADI_4g42649v3</name>
</gene>
<evidence type="ECO:0000256" key="4">
    <source>
        <dbReference type="PROSITE-ProRule" id="PRU00175"/>
    </source>
</evidence>
<dbReference type="OrthoDB" id="690398at2759"/>
<evidence type="ECO:0000313" key="9">
    <source>
        <dbReference type="Proteomes" id="UP000008810"/>
    </source>
</evidence>
<feature type="non-terminal residue" evidence="7">
    <location>
        <position position="1"/>
    </location>
</feature>
<evidence type="ECO:0000256" key="5">
    <source>
        <dbReference type="SAM" id="MobiDB-lite"/>
    </source>
</evidence>
<dbReference type="InterPro" id="IPR051834">
    <property type="entry name" value="RING_finger_E3_ligase"/>
</dbReference>
<evidence type="ECO:0000256" key="1">
    <source>
        <dbReference type="ARBA" id="ARBA00022723"/>
    </source>
</evidence>
<feature type="compositionally biased region" description="Gly residues" evidence="5">
    <location>
        <begin position="7"/>
        <end position="35"/>
    </location>
</feature>
<name>A0A2K2CTU7_BRADI</name>
<dbReference type="GO" id="GO:0061630">
    <property type="term" value="F:ubiquitin protein ligase activity"/>
    <property type="evidence" value="ECO:0000318"/>
    <property type="project" value="GO_Central"/>
</dbReference>
<dbReference type="SMART" id="SM00184">
    <property type="entry name" value="RING"/>
    <property type="match status" value="1"/>
</dbReference>
<dbReference type="PROSITE" id="PS50089">
    <property type="entry name" value="ZF_RING_2"/>
    <property type="match status" value="1"/>
</dbReference>
<keyword evidence="2 4" id="KW-0863">Zinc-finger</keyword>
<dbReference type="GO" id="GO:0016567">
    <property type="term" value="P:protein ubiquitination"/>
    <property type="evidence" value="ECO:0000318"/>
    <property type="project" value="GO_Central"/>
</dbReference>
<evidence type="ECO:0000256" key="2">
    <source>
        <dbReference type="ARBA" id="ARBA00022771"/>
    </source>
</evidence>
<feature type="compositionally biased region" description="Acidic residues" evidence="5">
    <location>
        <begin position="37"/>
        <end position="53"/>
    </location>
</feature>
<dbReference type="PANTHER" id="PTHR45931:SF16">
    <property type="entry name" value="RING_U-BOX SUPERFAMILY PROTEIN"/>
    <property type="match status" value="1"/>
</dbReference>